<sequence>MTVKSVRAPGARVFRLTGPLYVYAAAEEFVLLYPVYALLFADHGLSVAQIGSLFMLWSGVGLVFSVPAGALADVVPRRYLLAAAPVFTAAGFALWLLAPGYGAFAAGFVLWGVGGSLSSGCLEALVHDELAHRGAVGRYARVMGVARALGVAAVGAATLAAVPVMAWGGYAAVGAASVAVCGVCALAGLVLPEYRPGSGVASGAPGAVGAGPHRPHHPSAPAVPSAAEVGGDGDEDPEPATLREYGAVLRAGLVQVRRDRRVRGAVVLLVVVTSFWGMLDEYVPLLVSGHGVAAAGVPAVLAVVWAGVTVGGLLAGPVSRLPAGVFAVLLGAAAVAVASGALLGGAVGWVLLGAGFGVCQAACVVADARLQERITGSSRATVTSVAGLGTDLVTTAAYPLYAVVFALTGHGWAFAVFAAPYLVAAWVLGRRGRSGG</sequence>
<name>A0ABX8BXU7_9ACTN</name>
<feature type="region of interest" description="Disordered" evidence="1">
    <location>
        <begin position="205"/>
        <end position="236"/>
    </location>
</feature>
<dbReference type="EMBL" id="CP074133">
    <property type="protein sequence ID" value="QUX25641.1"/>
    <property type="molecule type" value="Genomic_DNA"/>
</dbReference>
<dbReference type="PANTHER" id="PTHR23530:SF1">
    <property type="entry name" value="PERMEASE, MAJOR FACILITATOR SUPERFAMILY-RELATED"/>
    <property type="match status" value="1"/>
</dbReference>
<feature type="transmembrane region" description="Helical" evidence="2">
    <location>
        <begin position="291"/>
        <end position="314"/>
    </location>
</feature>
<reference evidence="3 4" key="1">
    <citation type="submission" date="2021-05" db="EMBL/GenBank/DDBJ databases">
        <title>Direct Submission.</title>
        <authorList>
            <person name="Li K."/>
            <person name="Gao J."/>
        </authorList>
    </citation>
    <scope>NUCLEOTIDE SEQUENCE [LARGE SCALE GENOMIC DNA]</scope>
    <source>
        <strain evidence="3 4">Mg02</strain>
    </source>
</reference>
<feature type="transmembrane region" description="Helical" evidence="2">
    <location>
        <begin position="47"/>
        <end position="72"/>
    </location>
</feature>
<feature type="compositionally biased region" description="Low complexity" evidence="1">
    <location>
        <begin position="219"/>
        <end position="229"/>
    </location>
</feature>
<keyword evidence="4" id="KW-1185">Reference proteome</keyword>
<dbReference type="InterPro" id="IPR053160">
    <property type="entry name" value="MFS_DHA3_Transporter"/>
</dbReference>
<feature type="transmembrane region" description="Helical" evidence="2">
    <location>
        <begin position="145"/>
        <end position="164"/>
    </location>
</feature>
<dbReference type="SUPFAM" id="SSF103473">
    <property type="entry name" value="MFS general substrate transporter"/>
    <property type="match status" value="1"/>
</dbReference>
<feature type="transmembrane region" description="Helical" evidence="2">
    <location>
        <begin position="79"/>
        <end position="98"/>
    </location>
</feature>
<dbReference type="InterPro" id="IPR036259">
    <property type="entry name" value="MFS_trans_sf"/>
</dbReference>
<feature type="transmembrane region" description="Helical" evidence="2">
    <location>
        <begin position="170"/>
        <end position="191"/>
    </location>
</feature>
<keyword evidence="2" id="KW-1133">Transmembrane helix</keyword>
<feature type="transmembrane region" description="Helical" evidence="2">
    <location>
        <begin position="321"/>
        <end position="343"/>
    </location>
</feature>
<protein>
    <submittedName>
        <fullName evidence="3">MFS transporter</fullName>
    </submittedName>
</protein>
<organism evidence="3 4">
    <name type="scientific">Nocardiopsis changdeensis</name>
    <dbReference type="NCBI Taxonomy" id="2831969"/>
    <lineage>
        <taxon>Bacteria</taxon>
        <taxon>Bacillati</taxon>
        <taxon>Actinomycetota</taxon>
        <taxon>Actinomycetes</taxon>
        <taxon>Streptosporangiales</taxon>
        <taxon>Nocardiopsidaceae</taxon>
        <taxon>Nocardiopsis</taxon>
    </lineage>
</organism>
<accession>A0ABX8BXU7</accession>
<dbReference type="Pfam" id="PF07690">
    <property type="entry name" value="MFS_1"/>
    <property type="match status" value="1"/>
</dbReference>
<gene>
    <name evidence="3" type="ORF">KGD84_16225</name>
</gene>
<keyword evidence="2" id="KW-0812">Transmembrane</keyword>
<feature type="transmembrane region" description="Helical" evidence="2">
    <location>
        <begin position="349"/>
        <end position="368"/>
    </location>
</feature>
<evidence type="ECO:0000313" key="3">
    <source>
        <dbReference type="EMBL" id="QUX25641.1"/>
    </source>
</evidence>
<feature type="transmembrane region" description="Helical" evidence="2">
    <location>
        <begin position="410"/>
        <end position="429"/>
    </location>
</feature>
<feature type="transmembrane region" description="Helical" evidence="2">
    <location>
        <begin position="262"/>
        <end position="279"/>
    </location>
</feature>
<feature type="transmembrane region" description="Helical" evidence="2">
    <location>
        <begin position="380"/>
        <end position="404"/>
    </location>
</feature>
<keyword evidence="2" id="KW-0472">Membrane</keyword>
<evidence type="ECO:0000256" key="1">
    <source>
        <dbReference type="SAM" id="MobiDB-lite"/>
    </source>
</evidence>
<dbReference type="InterPro" id="IPR011701">
    <property type="entry name" value="MFS"/>
</dbReference>
<feature type="transmembrane region" description="Helical" evidence="2">
    <location>
        <begin position="20"/>
        <end position="41"/>
    </location>
</feature>
<dbReference type="RefSeq" id="WP_220561293.1">
    <property type="nucleotide sequence ID" value="NZ_CP074133.1"/>
</dbReference>
<dbReference type="PANTHER" id="PTHR23530">
    <property type="entry name" value="TRANSPORT PROTEIN-RELATED"/>
    <property type="match status" value="1"/>
</dbReference>
<dbReference type="Proteomes" id="UP000676079">
    <property type="component" value="Chromosome"/>
</dbReference>
<evidence type="ECO:0000313" key="4">
    <source>
        <dbReference type="Proteomes" id="UP000676079"/>
    </source>
</evidence>
<evidence type="ECO:0000256" key="2">
    <source>
        <dbReference type="SAM" id="Phobius"/>
    </source>
</evidence>
<dbReference type="Gene3D" id="1.20.1250.20">
    <property type="entry name" value="MFS general substrate transporter like domains"/>
    <property type="match status" value="1"/>
</dbReference>
<proteinExistence type="predicted"/>
<feature type="transmembrane region" description="Helical" evidence="2">
    <location>
        <begin position="104"/>
        <end position="125"/>
    </location>
</feature>